<evidence type="ECO:0000313" key="2">
    <source>
        <dbReference type="EMBL" id="KAJ1083266.1"/>
    </source>
</evidence>
<dbReference type="EMBL" id="JANPWB010000016">
    <property type="protein sequence ID" value="KAJ1083266.1"/>
    <property type="molecule type" value="Genomic_DNA"/>
</dbReference>
<comment type="caution">
    <text evidence="2">The sequence shown here is derived from an EMBL/GenBank/DDBJ whole genome shotgun (WGS) entry which is preliminary data.</text>
</comment>
<evidence type="ECO:0000256" key="1">
    <source>
        <dbReference type="SAM" id="MobiDB-lite"/>
    </source>
</evidence>
<gene>
    <name evidence="2" type="ORF">NDU88_003425</name>
</gene>
<evidence type="ECO:0000313" key="3">
    <source>
        <dbReference type="Proteomes" id="UP001066276"/>
    </source>
</evidence>
<name>A0AAV7KUX1_PLEWA</name>
<reference evidence="2" key="1">
    <citation type="journal article" date="2022" name="bioRxiv">
        <title>Sequencing and chromosome-scale assembly of the giantPleurodeles waltlgenome.</title>
        <authorList>
            <person name="Brown T."/>
            <person name="Elewa A."/>
            <person name="Iarovenko S."/>
            <person name="Subramanian E."/>
            <person name="Araus A.J."/>
            <person name="Petzold A."/>
            <person name="Susuki M."/>
            <person name="Suzuki K.-i.T."/>
            <person name="Hayashi T."/>
            <person name="Toyoda A."/>
            <person name="Oliveira C."/>
            <person name="Osipova E."/>
            <person name="Leigh N.D."/>
            <person name="Simon A."/>
            <person name="Yun M.H."/>
        </authorList>
    </citation>
    <scope>NUCLEOTIDE SEQUENCE</scope>
    <source>
        <strain evidence="2">20211129_DDA</strain>
        <tissue evidence="2">Liver</tissue>
    </source>
</reference>
<proteinExistence type="predicted"/>
<dbReference type="Proteomes" id="UP001066276">
    <property type="component" value="Chromosome 12"/>
</dbReference>
<protein>
    <submittedName>
        <fullName evidence="2">Uncharacterized protein</fullName>
    </submittedName>
</protein>
<organism evidence="2 3">
    <name type="scientific">Pleurodeles waltl</name>
    <name type="common">Iberian ribbed newt</name>
    <dbReference type="NCBI Taxonomy" id="8319"/>
    <lineage>
        <taxon>Eukaryota</taxon>
        <taxon>Metazoa</taxon>
        <taxon>Chordata</taxon>
        <taxon>Craniata</taxon>
        <taxon>Vertebrata</taxon>
        <taxon>Euteleostomi</taxon>
        <taxon>Amphibia</taxon>
        <taxon>Batrachia</taxon>
        <taxon>Caudata</taxon>
        <taxon>Salamandroidea</taxon>
        <taxon>Salamandridae</taxon>
        <taxon>Pleurodelinae</taxon>
        <taxon>Pleurodeles</taxon>
    </lineage>
</organism>
<sequence>MPWRLKQSTRTGAATYDLKPWRLKQSTRSGAATSDLKGSRNMVIRKRDRRKDSAQDTELDGSGAITGSITGFPHPLVAIIKHLEAEEPAHKAESGDKTVEAAIWGPKEKGLAASATPPHTHM</sequence>
<keyword evidence="3" id="KW-1185">Reference proteome</keyword>
<dbReference type="AlphaFoldDB" id="A0AAV7KUX1"/>
<feature type="region of interest" description="Disordered" evidence="1">
    <location>
        <begin position="26"/>
        <end position="70"/>
    </location>
</feature>
<accession>A0AAV7KUX1</accession>